<gene>
    <name evidence="1" type="ORF">DPEC_G00067940</name>
</gene>
<accession>A0ACC2H1J2</accession>
<keyword evidence="2" id="KW-1185">Reference proteome</keyword>
<comment type="caution">
    <text evidence="1">The sequence shown here is derived from an EMBL/GenBank/DDBJ whole genome shotgun (WGS) entry which is preliminary data.</text>
</comment>
<dbReference type="EMBL" id="CM055733">
    <property type="protein sequence ID" value="KAJ8009797.1"/>
    <property type="molecule type" value="Genomic_DNA"/>
</dbReference>
<name>A0ACC2H1J2_DALPE</name>
<reference evidence="1" key="1">
    <citation type="submission" date="2021-05" db="EMBL/GenBank/DDBJ databases">
        <authorList>
            <person name="Pan Q."/>
            <person name="Jouanno E."/>
            <person name="Zahm M."/>
            <person name="Klopp C."/>
            <person name="Cabau C."/>
            <person name="Louis A."/>
            <person name="Berthelot C."/>
            <person name="Parey E."/>
            <person name="Roest Crollius H."/>
            <person name="Montfort J."/>
            <person name="Robinson-Rechavi M."/>
            <person name="Bouchez O."/>
            <person name="Lampietro C."/>
            <person name="Lopez Roques C."/>
            <person name="Donnadieu C."/>
            <person name="Postlethwait J."/>
            <person name="Bobe J."/>
            <person name="Dillon D."/>
            <person name="Chandos A."/>
            <person name="von Hippel F."/>
            <person name="Guiguen Y."/>
        </authorList>
    </citation>
    <scope>NUCLEOTIDE SEQUENCE</scope>
    <source>
        <strain evidence="1">YG-Jan2019</strain>
    </source>
</reference>
<protein>
    <submittedName>
        <fullName evidence="1">Uncharacterized protein</fullName>
    </submittedName>
</protein>
<organism evidence="1 2">
    <name type="scientific">Dallia pectoralis</name>
    <name type="common">Alaska blackfish</name>
    <dbReference type="NCBI Taxonomy" id="75939"/>
    <lineage>
        <taxon>Eukaryota</taxon>
        <taxon>Metazoa</taxon>
        <taxon>Chordata</taxon>
        <taxon>Craniata</taxon>
        <taxon>Vertebrata</taxon>
        <taxon>Euteleostomi</taxon>
        <taxon>Actinopterygii</taxon>
        <taxon>Neopterygii</taxon>
        <taxon>Teleostei</taxon>
        <taxon>Protacanthopterygii</taxon>
        <taxon>Esociformes</taxon>
        <taxon>Umbridae</taxon>
        <taxon>Dallia</taxon>
    </lineage>
</organism>
<evidence type="ECO:0000313" key="1">
    <source>
        <dbReference type="EMBL" id="KAJ8009797.1"/>
    </source>
</evidence>
<proteinExistence type="predicted"/>
<dbReference type="Proteomes" id="UP001157502">
    <property type="component" value="Chromosome 6"/>
</dbReference>
<sequence>MPRRPARSSGSVKIMRLCIGELPVRDSLQVGRHISEASTTFNYIITSTAPRYTIRQIMLFNVTGLEGKSYANNVLNYQFRLCSGQLAVVTRDMSTGKVDTVKFTPCTTAASYGTPTRWGCERRLGR</sequence>
<evidence type="ECO:0000313" key="2">
    <source>
        <dbReference type="Proteomes" id="UP001157502"/>
    </source>
</evidence>